<dbReference type="Pfam" id="PF08327">
    <property type="entry name" value="AHSA1"/>
    <property type="match status" value="1"/>
</dbReference>
<dbReference type="InterPro" id="IPR023393">
    <property type="entry name" value="START-like_dom_sf"/>
</dbReference>
<gene>
    <name evidence="3" type="ORF">Voc01_037960</name>
</gene>
<name>A0A8J3ZS25_9ACTN</name>
<keyword evidence="4" id="KW-1185">Reference proteome</keyword>
<dbReference type="EMBL" id="BOPH01000050">
    <property type="protein sequence ID" value="GIJ68879.1"/>
    <property type="molecule type" value="Genomic_DNA"/>
</dbReference>
<comment type="similarity">
    <text evidence="1">Belongs to the AHA1 family.</text>
</comment>
<accession>A0A8J3ZS25</accession>
<protein>
    <submittedName>
        <fullName evidence="3">Activator of HSP90 ATPase</fullName>
    </submittedName>
</protein>
<evidence type="ECO:0000259" key="2">
    <source>
        <dbReference type="Pfam" id="PF08327"/>
    </source>
</evidence>
<organism evidence="3 4">
    <name type="scientific">Virgisporangium ochraceum</name>
    <dbReference type="NCBI Taxonomy" id="65505"/>
    <lineage>
        <taxon>Bacteria</taxon>
        <taxon>Bacillati</taxon>
        <taxon>Actinomycetota</taxon>
        <taxon>Actinomycetes</taxon>
        <taxon>Micromonosporales</taxon>
        <taxon>Micromonosporaceae</taxon>
        <taxon>Virgisporangium</taxon>
    </lineage>
</organism>
<reference evidence="3" key="1">
    <citation type="submission" date="2021-01" db="EMBL/GenBank/DDBJ databases">
        <title>Whole genome shotgun sequence of Virgisporangium ochraceum NBRC 16418.</title>
        <authorList>
            <person name="Komaki H."/>
            <person name="Tamura T."/>
        </authorList>
    </citation>
    <scope>NUCLEOTIDE SEQUENCE</scope>
    <source>
        <strain evidence="3">NBRC 16418</strain>
    </source>
</reference>
<feature type="domain" description="Activator of Hsp90 ATPase homologue 1/2-like C-terminal" evidence="2">
    <location>
        <begin position="38"/>
        <end position="127"/>
    </location>
</feature>
<comment type="caution">
    <text evidence="3">The sequence shown here is derived from an EMBL/GenBank/DDBJ whole genome shotgun (WGS) entry which is preliminary data.</text>
</comment>
<dbReference type="Gene3D" id="3.30.530.20">
    <property type="match status" value="1"/>
</dbReference>
<dbReference type="RefSeq" id="WP_203928819.1">
    <property type="nucleotide sequence ID" value="NZ_BOPH01000050.1"/>
</dbReference>
<dbReference type="CDD" id="cd08899">
    <property type="entry name" value="SRPBCC_CalC_Aha1-like_6"/>
    <property type="match status" value="1"/>
</dbReference>
<dbReference type="SUPFAM" id="SSF55961">
    <property type="entry name" value="Bet v1-like"/>
    <property type="match status" value="1"/>
</dbReference>
<evidence type="ECO:0000256" key="1">
    <source>
        <dbReference type="ARBA" id="ARBA00006817"/>
    </source>
</evidence>
<evidence type="ECO:0000313" key="3">
    <source>
        <dbReference type="EMBL" id="GIJ68879.1"/>
    </source>
</evidence>
<sequence length="218" mass="23505">MTDLLNDLKAVHRTTGSRAVSADDAREARTIVLTRHYDAPIGDVWDAVTDPERISRWFLPVTGDLKVGGRYQTQGNAGGVIKVCEPPRLLRVTWEMGEAKESDYSEVELRLSEVDGGTEFTLDHVAVVDPGFWGQFGPGAVGVGWDLTLLGLGTHLRGESIGNPEEFEKSPEAREFTTASCEAWEAASIAGGIPEADAKSMAANTKAFYVPPLEEGAS</sequence>
<dbReference type="AlphaFoldDB" id="A0A8J3ZS25"/>
<evidence type="ECO:0000313" key="4">
    <source>
        <dbReference type="Proteomes" id="UP000635606"/>
    </source>
</evidence>
<dbReference type="Proteomes" id="UP000635606">
    <property type="component" value="Unassembled WGS sequence"/>
</dbReference>
<proteinExistence type="inferred from homology"/>
<dbReference type="InterPro" id="IPR013538">
    <property type="entry name" value="ASHA1/2-like_C"/>
</dbReference>